<proteinExistence type="predicted"/>
<dbReference type="InterPro" id="IPR052418">
    <property type="entry name" value="Apolipoprotein_B"/>
</dbReference>
<dbReference type="GO" id="GO:0006642">
    <property type="term" value="P:triglyceride mobilization"/>
    <property type="evidence" value="ECO:0007669"/>
    <property type="project" value="TreeGrafter"/>
</dbReference>
<protein>
    <recommendedName>
        <fullName evidence="3">Vitellinogen open beta-sheet domain-containing protein</fullName>
    </recommendedName>
</protein>
<dbReference type="GO" id="GO:0050750">
    <property type="term" value="F:low-density lipoprotein particle receptor binding"/>
    <property type="evidence" value="ECO:0007669"/>
    <property type="project" value="TreeGrafter"/>
</dbReference>
<dbReference type="AlphaFoldDB" id="A0A5J5CK57"/>
<sequence length="229" mass="25648">MKRQTPQAGSMESRNTLNVDITSQTFVDAHFRFASRKDGITASMSCPSAGFLGLQFQRRSPSQLYGKLFSRNLSTPEKDTDVFTAKAMLRNSQFMLQTSWNWDFLHDVIEGTKNRIPAMTNAVLKFINKYHTAHFGFDLKRGGMKLKNVASDAIESVYHEVLVSSTTLQNIINHLSDQGKDIRNYEQNNVAADGVSNQDQAGFSGNMLPEEGQLVFNLAVKAKHVIFCC</sequence>
<organism evidence="1 2">
    <name type="scientific">Etheostoma spectabile</name>
    <name type="common">orangethroat darter</name>
    <dbReference type="NCBI Taxonomy" id="54343"/>
    <lineage>
        <taxon>Eukaryota</taxon>
        <taxon>Metazoa</taxon>
        <taxon>Chordata</taxon>
        <taxon>Craniata</taxon>
        <taxon>Vertebrata</taxon>
        <taxon>Euteleostomi</taxon>
        <taxon>Actinopterygii</taxon>
        <taxon>Neopterygii</taxon>
        <taxon>Teleostei</taxon>
        <taxon>Neoteleostei</taxon>
        <taxon>Acanthomorphata</taxon>
        <taxon>Eupercaria</taxon>
        <taxon>Perciformes</taxon>
        <taxon>Percoidei</taxon>
        <taxon>Percidae</taxon>
        <taxon>Etheostomatinae</taxon>
        <taxon>Etheostoma</taxon>
    </lineage>
</organism>
<keyword evidence="2" id="KW-1185">Reference proteome</keyword>
<gene>
    <name evidence="1" type="ORF">FQN60_009118</name>
</gene>
<evidence type="ECO:0000313" key="1">
    <source>
        <dbReference type="EMBL" id="KAA8582378.1"/>
    </source>
</evidence>
<dbReference type="GO" id="GO:0042953">
    <property type="term" value="P:lipoprotein transport"/>
    <property type="evidence" value="ECO:0007669"/>
    <property type="project" value="TreeGrafter"/>
</dbReference>
<accession>A0A5J5CK57</accession>
<dbReference type="GO" id="GO:0120020">
    <property type="term" value="F:cholesterol transfer activity"/>
    <property type="evidence" value="ECO:0007669"/>
    <property type="project" value="TreeGrafter"/>
</dbReference>
<evidence type="ECO:0008006" key="3">
    <source>
        <dbReference type="Google" id="ProtNLM"/>
    </source>
</evidence>
<dbReference type="GO" id="GO:0034359">
    <property type="term" value="C:mature chylomicron"/>
    <property type="evidence" value="ECO:0007669"/>
    <property type="project" value="TreeGrafter"/>
</dbReference>
<dbReference type="GO" id="GO:0034362">
    <property type="term" value="C:low-density lipoprotein particle"/>
    <property type="evidence" value="ECO:0007669"/>
    <property type="project" value="TreeGrafter"/>
</dbReference>
<dbReference type="GO" id="GO:0042632">
    <property type="term" value="P:cholesterol homeostasis"/>
    <property type="evidence" value="ECO:0007669"/>
    <property type="project" value="TreeGrafter"/>
</dbReference>
<reference evidence="1 2" key="1">
    <citation type="submission" date="2019-08" db="EMBL/GenBank/DDBJ databases">
        <title>A chromosome-level genome assembly, high-density linkage maps, and genome scans reveal the genomic architecture of hybrid incompatibilities underlying speciation via character displacement in darters (Percidae: Etheostominae).</title>
        <authorList>
            <person name="Moran R.L."/>
            <person name="Catchen J.M."/>
            <person name="Fuller R.C."/>
        </authorList>
    </citation>
    <scope>NUCLEOTIDE SEQUENCE [LARGE SCALE GENOMIC DNA]</scope>
    <source>
        <strain evidence="1">EspeVRDwgs_2016</strain>
        <tissue evidence="1">Muscle</tissue>
    </source>
</reference>
<name>A0A5J5CK57_9PERO</name>
<dbReference type="PANTHER" id="PTHR13769:SF6">
    <property type="entry name" value="APOLIPOPROTEIN B-100"/>
    <property type="match status" value="1"/>
</dbReference>
<dbReference type="GO" id="GO:0034361">
    <property type="term" value="C:very-low-density lipoprotein particle"/>
    <property type="evidence" value="ECO:0007669"/>
    <property type="project" value="TreeGrafter"/>
</dbReference>
<dbReference type="PANTHER" id="PTHR13769">
    <property type="entry name" value="APOLIPOPROTEIN B"/>
    <property type="match status" value="1"/>
</dbReference>
<comment type="caution">
    <text evidence="1">The sequence shown here is derived from an EMBL/GenBank/DDBJ whole genome shotgun (WGS) entry which is preliminary data.</text>
</comment>
<dbReference type="GO" id="GO:0030301">
    <property type="term" value="P:cholesterol transport"/>
    <property type="evidence" value="ECO:0007669"/>
    <property type="project" value="TreeGrafter"/>
</dbReference>
<dbReference type="Proteomes" id="UP000327493">
    <property type="component" value="Chromosome 20"/>
</dbReference>
<dbReference type="EMBL" id="VOFY01000020">
    <property type="protein sequence ID" value="KAA8582378.1"/>
    <property type="molecule type" value="Genomic_DNA"/>
</dbReference>
<evidence type="ECO:0000313" key="2">
    <source>
        <dbReference type="Proteomes" id="UP000327493"/>
    </source>
</evidence>